<accession>A0ABX0G6V5</accession>
<evidence type="ECO:0000313" key="2">
    <source>
        <dbReference type="EMBL" id="NHB76990.1"/>
    </source>
</evidence>
<comment type="caution">
    <text evidence="2">The sequence shown here is derived from an EMBL/GenBank/DDBJ whole genome shotgun (WGS) entry which is preliminary data.</text>
</comment>
<sequence>MFDLDRLAELDAAIAGLSNPAPDLIRGLKRRPEAPDQIRGGVTAGREGKAA</sequence>
<gene>
    <name evidence="2" type="ORF">G8O29_09585</name>
</gene>
<evidence type="ECO:0000313" key="3">
    <source>
        <dbReference type="Proteomes" id="UP001515660"/>
    </source>
</evidence>
<proteinExistence type="predicted"/>
<dbReference type="EMBL" id="JAANHS010000006">
    <property type="protein sequence ID" value="NHB76990.1"/>
    <property type="molecule type" value="Genomic_DNA"/>
</dbReference>
<organism evidence="2 3">
    <name type="scientific">Rhodobacter calidifons</name>
    <dbReference type="NCBI Taxonomy" id="2715277"/>
    <lineage>
        <taxon>Bacteria</taxon>
        <taxon>Pseudomonadati</taxon>
        <taxon>Pseudomonadota</taxon>
        <taxon>Alphaproteobacteria</taxon>
        <taxon>Rhodobacterales</taxon>
        <taxon>Rhodobacter group</taxon>
        <taxon>Rhodobacter</taxon>
    </lineage>
</organism>
<name>A0ABX0G6V5_9RHOB</name>
<protein>
    <submittedName>
        <fullName evidence="2">Uncharacterized protein</fullName>
    </submittedName>
</protein>
<feature type="region of interest" description="Disordered" evidence="1">
    <location>
        <begin position="24"/>
        <end position="51"/>
    </location>
</feature>
<dbReference type="Proteomes" id="UP001515660">
    <property type="component" value="Unassembled WGS sequence"/>
</dbReference>
<reference evidence="2 3" key="1">
    <citation type="journal article" date="2022" name="Microorganisms">
        <title>Genome Sequence and Characterization of a Xanthorhodopsin-Containing, Aerobic Anoxygenic Phototrophic Rhodobacter Species, Isolated from Mesophilic Conditions at Yellowstone National Park.</title>
        <authorList>
            <person name="Kyndt J.A."/>
            <person name="Robertson S."/>
            <person name="Shoffstall I.B."/>
            <person name="Ramaley R.F."/>
            <person name="Meyer T.E."/>
        </authorList>
    </citation>
    <scope>NUCLEOTIDE SEQUENCE [LARGE SCALE GENOMIC DNA]</scope>
    <source>
        <strain evidence="2 3">M37P</strain>
    </source>
</reference>
<dbReference type="RefSeq" id="WP_166403022.1">
    <property type="nucleotide sequence ID" value="NZ_JAANHS010000006.1"/>
</dbReference>
<keyword evidence="3" id="KW-1185">Reference proteome</keyword>
<evidence type="ECO:0000256" key="1">
    <source>
        <dbReference type="SAM" id="MobiDB-lite"/>
    </source>
</evidence>